<gene>
    <name evidence="10" type="ORF">AALO_G00164970</name>
</gene>
<dbReference type="PROSITE" id="PS50096">
    <property type="entry name" value="IQ"/>
    <property type="match status" value="1"/>
</dbReference>
<evidence type="ECO:0000313" key="11">
    <source>
        <dbReference type="Proteomes" id="UP000823561"/>
    </source>
</evidence>
<dbReference type="Gene3D" id="1.10.10.820">
    <property type="match status" value="1"/>
</dbReference>
<keyword evidence="6" id="KW-0009">Actin-binding</keyword>
<proteinExistence type="inferred from homology"/>
<dbReference type="GO" id="GO:0005524">
    <property type="term" value="F:ATP binding"/>
    <property type="evidence" value="ECO:0007669"/>
    <property type="project" value="UniProtKB-UniRule"/>
</dbReference>
<feature type="coiled-coil region" evidence="7">
    <location>
        <begin position="1314"/>
        <end position="1372"/>
    </location>
</feature>
<dbReference type="InterPro" id="IPR027417">
    <property type="entry name" value="P-loop_NTPase"/>
</dbReference>
<dbReference type="SUPFAM" id="SSF52540">
    <property type="entry name" value="P-loop containing nucleoside triphosphate hydrolases"/>
    <property type="match status" value="1"/>
</dbReference>
<evidence type="ECO:0000313" key="10">
    <source>
        <dbReference type="EMBL" id="KAG5272387.1"/>
    </source>
</evidence>
<accession>A0AAV6GE97</accession>
<dbReference type="PROSITE" id="PS51456">
    <property type="entry name" value="MYOSIN_MOTOR"/>
    <property type="match status" value="1"/>
</dbReference>
<name>A0AAV6GE97_9TELE</name>
<feature type="compositionally biased region" description="Basic and acidic residues" evidence="8">
    <location>
        <begin position="1202"/>
        <end position="1213"/>
    </location>
</feature>
<comment type="similarity">
    <text evidence="6">Belongs to the TRAFAC class myosin-kinesin ATPase superfamily. Myosin family.</text>
</comment>
<feature type="compositionally biased region" description="Polar residues" evidence="8">
    <location>
        <begin position="167"/>
        <end position="178"/>
    </location>
</feature>
<sequence length="2223" mass="248273">MGNSCFKQQDWAESGAAPPAVWECWRIKEENTPPPVQPPPPVSVVPGGFLKQLVRETEKEIKQKEPENKSEDKPQPSKLSDKLVQQFLAPDETPPILEAEMALRAEQVLNGDNGRHMIPPMSEKKTPRRVLSPASSKPTSPEATSPKPDNMLGSAKSSDSVERTRSTEQANLQQTRSPDQAKPQQVEKKDKKVELKQKEEQQQKKEQKKELKKEVKKEGMPKERQDPEGQQAESIVTEQPKKQEPPQKDVWYEAGTVWLVQKDGFALATHLKPDEGTMELPDGKVRVRLERDGSIHDVAPYDIEKLNPAEQDLCEDLSELQSVTECGVLHTLTSRAKAHLPLTHAGPNLLTLWPPVPPPGKSHRARRWDGIWDAPSQLQALARRVYVSMVGTRRDQSVVPLGRTGTGKTTACQSFCQELLKQAGTAGDTLTSEKLQAVFTVLRSFGCVSSLHSDASSRFAMVLSLDFNHAGHAAAGHLQTLMLEKWRACRRMEGESNFLVFAQMLVGLNTEMRTELQLHQLGEANLFGITAPTKVEEKQRATVGFGRLLAAMDTLGFTANEQRAIWHVLAGIYHLGAAGACKVGRKQFMSFDSAQVASSVLGCEGEDLHTAVFKHHLRQLLQRATGGTRERHTADEQEDGHKLTPTQCVEGMASGLYEEVFTTVVSLINRALCSQQLTLASVMVVDAPGLRNPRYSGEERAAGFSELCHNYMQERLLDHHFTHTFTHTLDRYTQEKIKVDFVAPETSPAEVVSAIDQPALQVRAADGDPRGLLWLLDEELITPGSTESAVLERLSQYFSDTVRQCEQPLQCEIAHQLGADPVRYDLTGWFGLLQNNPSALNAVSVLQNSTLTLVKSLFSARAAVPPLCRGLGGMEGGSQRSLERSGAVRKTFSAGMAAIRRHSHSISVKLQADALVNLIRRACPVFLQCVSAKADAAGAFDIPALRTQLHSTNTLQTLQLYRTGYPEHMSLSDFRCRFQALSPPVMKRYGSVFITPDEKKAVEELLVELDLEKKSTILAVSRVFMKRGMLQYLEQQRDQLLSDWLVQLQACCEGHLARQRYRRMKVQQMAVRCLQRNVRALTAVSSWCWWKLLCRVRPLLDVNIDDHKFRTKDDEITALRRRLEKSEKERNELRQNADSLETKVTAISSDLSDERFRGEAVSQALDVERAERLRLSKENKELQARLDQCKVSIEALERQLEEEKQKAESREKASVPGTESEMQLQLDCAQTEVEFLRKRLKQTEERLESERQNKELLDTKVLELQAQLEQSKRSLTELKRHCRRVTSDLQDARVLTDSLQGRTHELERKQRRFDSELTQHLEEAESEREQKEKSLQENTALGAQLFTLRPIGRESQAEVSRLQQQKEELCAQIRDLSVPAAVTSDSIPELKKQLRELQTHDSDKAHEISTLKGKIQQHQQMHLRFEMEMERMKQIHLKELEDKEEELEDVQRSSQRRLRQLEMQLEQEYEEKQMVVHEKHDLEGLIATLCDQVGHRDFDVEKRLRRDLKRTHALLGDAQLLLSTMDTPGKPVVPGNKDELERLHFQLEESEARRLEAESVQKTLAMELENAQLELDNICKHKSLVDEQLSQLQYEKTDLLKRLEEDQEDLNGLMKKHKALIAQSSSDITQIRELQAELEEVKKERQTLQEELQQSVTRVQFLESSTVARSIVSKQEARVCDLENKLEFQRGQVKRFEVLVLRLRDSVVRLGEELEQAAEAEARERESSQYYQQRLHDMKLEMEDLLLRDQDSSRRRMELEMQVEELTAVRQTLQADLETSIRRIVDLQAALEEVESSDESDDESVRTAVESFTRKRDLDSISSVGSVGTEDVGEGIRTWLGVPRGRRSSSPYGSGSTTGRQSATDTMSTYSFRSCAQDLEDDSSERGGVESGGTGGLGRASSSSALSELLEGLRKKRASWQSGSEAGEGSAVSLPIYQTTGASTLRRRPSALSLGPDDIDNESLDGSGSATPTPSTLAPPRPGILKPPSPRLSRASSLRSLDEQGPAGSGLGAPSGGSAGKLSRFSSSDSLASVASSVTSSVAGGARRTLPTLSIPEESDEDARLKPILSGATFQPIRRRLLGGLVAEGGEGQLGSESLVFQNRRMVDPETSPERGRGVLRSTDTGDAALDILPAIRRAQSTSSLAGGSQRGGNRRALSVHFGELPPSSRASRRGSSSDSDSSSSGGSQKRRGPQGERLEAEGSEAADVSSVMKKYLKRAEVD</sequence>
<dbReference type="InterPro" id="IPR001609">
    <property type="entry name" value="Myosin_head_motor_dom-like"/>
</dbReference>
<dbReference type="Proteomes" id="UP000823561">
    <property type="component" value="Chromosome 12"/>
</dbReference>
<dbReference type="Gene3D" id="1.20.120.720">
    <property type="entry name" value="Myosin VI head, motor domain, U50 subdomain"/>
    <property type="match status" value="1"/>
</dbReference>
<dbReference type="EMBL" id="JADWDJ010000012">
    <property type="protein sequence ID" value="KAG5272387.1"/>
    <property type="molecule type" value="Genomic_DNA"/>
</dbReference>
<dbReference type="GO" id="GO:0032982">
    <property type="term" value="C:myosin filament"/>
    <property type="evidence" value="ECO:0007669"/>
    <property type="project" value="TreeGrafter"/>
</dbReference>
<feature type="coiled-coil region" evidence="7">
    <location>
        <begin position="1589"/>
        <end position="1665"/>
    </location>
</feature>
<comment type="caution">
    <text evidence="6">Lacks conserved residue(s) required for the propagation of feature annotation.</text>
</comment>
<evidence type="ECO:0000256" key="5">
    <source>
        <dbReference type="ARBA" id="ARBA00023175"/>
    </source>
</evidence>
<feature type="domain" description="Myosin motor" evidence="9">
    <location>
        <begin position="312"/>
        <end position="1038"/>
    </location>
</feature>
<keyword evidence="3 7" id="KW-0175">Coiled coil</keyword>
<feature type="compositionally biased region" description="Polar residues" evidence="8">
    <location>
        <begin position="133"/>
        <end position="143"/>
    </location>
</feature>
<dbReference type="GO" id="GO:0031032">
    <property type="term" value="P:actomyosin structure organization"/>
    <property type="evidence" value="ECO:0007669"/>
    <property type="project" value="TreeGrafter"/>
</dbReference>
<feature type="binding site" evidence="6">
    <location>
        <begin position="402"/>
        <end position="409"/>
    </location>
    <ligand>
        <name>ATP</name>
        <dbReference type="ChEBI" id="CHEBI:30616"/>
    </ligand>
</feature>
<feature type="compositionally biased region" description="Basic and acidic residues" evidence="8">
    <location>
        <begin position="2105"/>
        <end position="2117"/>
    </location>
</feature>
<dbReference type="Gene3D" id="1.20.58.530">
    <property type="match status" value="1"/>
</dbReference>
<evidence type="ECO:0000256" key="4">
    <source>
        <dbReference type="ARBA" id="ARBA00023123"/>
    </source>
</evidence>
<feature type="coiled-coil region" evidence="7">
    <location>
        <begin position="1426"/>
        <end position="1478"/>
    </location>
</feature>
<keyword evidence="11" id="KW-1185">Reference proteome</keyword>
<dbReference type="PANTHER" id="PTHR45615:SF8">
    <property type="entry name" value="UNCONVENTIONAL MYOSIN-XVIIIB"/>
    <property type="match status" value="1"/>
</dbReference>
<feature type="region of interest" description="Disordered" evidence="8">
    <location>
        <begin position="57"/>
        <end position="249"/>
    </location>
</feature>
<evidence type="ECO:0000256" key="1">
    <source>
        <dbReference type="ARBA" id="ARBA00022741"/>
    </source>
</evidence>
<feature type="compositionally biased region" description="Pro residues" evidence="8">
    <location>
        <begin position="1977"/>
        <end position="1990"/>
    </location>
</feature>
<feature type="compositionally biased region" description="Basic and acidic residues" evidence="8">
    <location>
        <begin position="185"/>
        <end position="227"/>
    </location>
</feature>
<keyword evidence="4 6" id="KW-0518">Myosin</keyword>
<dbReference type="GO" id="GO:0051015">
    <property type="term" value="F:actin filament binding"/>
    <property type="evidence" value="ECO:0007669"/>
    <property type="project" value="TreeGrafter"/>
</dbReference>
<protein>
    <recommendedName>
        <fullName evidence="9">Myosin motor domain-containing protein</fullName>
    </recommendedName>
</protein>
<evidence type="ECO:0000259" key="9">
    <source>
        <dbReference type="PROSITE" id="PS51456"/>
    </source>
</evidence>
<feature type="region of interest" description="Disordered" evidence="8">
    <location>
        <begin position="2103"/>
        <end position="2211"/>
    </location>
</feature>
<organism evidence="10 11">
    <name type="scientific">Alosa alosa</name>
    <name type="common">allis shad</name>
    <dbReference type="NCBI Taxonomy" id="278164"/>
    <lineage>
        <taxon>Eukaryota</taxon>
        <taxon>Metazoa</taxon>
        <taxon>Chordata</taxon>
        <taxon>Craniata</taxon>
        <taxon>Vertebrata</taxon>
        <taxon>Euteleostomi</taxon>
        <taxon>Actinopterygii</taxon>
        <taxon>Neopterygii</taxon>
        <taxon>Teleostei</taxon>
        <taxon>Clupei</taxon>
        <taxon>Clupeiformes</taxon>
        <taxon>Clupeoidei</taxon>
        <taxon>Clupeidae</taxon>
        <taxon>Alosa</taxon>
    </lineage>
</organism>
<dbReference type="Gene3D" id="3.40.850.10">
    <property type="entry name" value="Kinesin motor domain"/>
    <property type="match status" value="1"/>
</dbReference>
<feature type="compositionally biased region" description="Basic and acidic residues" evidence="8">
    <location>
        <begin position="57"/>
        <end position="81"/>
    </location>
</feature>
<feature type="compositionally biased region" description="Gly residues" evidence="8">
    <location>
        <begin position="1889"/>
        <end position="1898"/>
    </location>
</feature>
<dbReference type="GO" id="GO:0003774">
    <property type="term" value="F:cytoskeletal motor activity"/>
    <property type="evidence" value="ECO:0007669"/>
    <property type="project" value="UniProtKB-UniRule"/>
</dbReference>
<keyword evidence="1 6" id="KW-0547">Nucleotide-binding</keyword>
<feature type="region of interest" description="Disordered" evidence="8">
    <location>
        <begin position="1838"/>
        <end position="1903"/>
    </location>
</feature>
<dbReference type="GO" id="GO:0005737">
    <property type="term" value="C:cytoplasm"/>
    <property type="evidence" value="ECO:0007669"/>
    <property type="project" value="TreeGrafter"/>
</dbReference>
<dbReference type="Pfam" id="PF00063">
    <property type="entry name" value="Myosin_head"/>
    <property type="match status" value="1"/>
</dbReference>
<dbReference type="SMART" id="SM00242">
    <property type="entry name" value="MYSc"/>
    <property type="match status" value="1"/>
</dbReference>
<evidence type="ECO:0000256" key="8">
    <source>
        <dbReference type="SAM" id="MobiDB-lite"/>
    </source>
</evidence>
<feature type="compositionally biased region" description="Low complexity" evidence="8">
    <location>
        <begin position="2168"/>
        <end position="2188"/>
    </location>
</feature>
<feature type="compositionally biased region" description="Gly residues" evidence="8">
    <location>
        <begin position="2007"/>
        <end position="2019"/>
    </location>
</feature>
<dbReference type="GO" id="GO:0016461">
    <property type="term" value="C:unconventional myosin complex"/>
    <property type="evidence" value="ECO:0007669"/>
    <property type="project" value="TreeGrafter"/>
</dbReference>
<keyword evidence="2 6" id="KW-0067">ATP-binding</keyword>
<dbReference type="Gene3D" id="1.20.5.4820">
    <property type="match status" value="1"/>
</dbReference>
<feature type="compositionally biased region" description="Basic and acidic residues" evidence="8">
    <location>
        <begin position="239"/>
        <end position="249"/>
    </location>
</feature>
<comment type="caution">
    <text evidence="10">The sequence shown here is derived from an EMBL/GenBank/DDBJ whole genome shotgun (WGS) entry which is preliminary data.</text>
</comment>
<feature type="compositionally biased region" description="Polar residues" evidence="8">
    <location>
        <begin position="1861"/>
        <end position="1874"/>
    </location>
</feature>
<feature type="region of interest" description="Disordered" evidence="8">
    <location>
        <begin position="1202"/>
        <end position="1223"/>
    </location>
</feature>
<evidence type="ECO:0000256" key="3">
    <source>
        <dbReference type="ARBA" id="ARBA00023054"/>
    </source>
</evidence>
<feature type="compositionally biased region" description="Low complexity" evidence="8">
    <location>
        <begin position="1848"/>
        <end position="1860"/>
    </location>
</feature>
<feature type="region of interest" description="Disordered" evidence="8">
    <location>
        <begin position="1945"/>
        <end position="2061"/>
    </location>
</feature>
<evidence type="ECO:0000256" key="7">
    <source>
        <dbReference type="SAM" id="Coils"/>
    </source>
</evidence>
<feature type="compositionally biased region" description="Low complexity" evidence="8">
    <location>
        <begin position="2023"/>
        <end position="2043"/>
    </location>
</feature>
<evidence type="ECO:0000256" key="2">
    <source>
        <dbReference type="ARBA" id="ARBA00022840"/>
    </source>
</evidence>
<feature type="coiled-coil region" evidence="7">
    <location>
        <begin position="1756"/>
        <end position="1797"/>
    </location>
</feature>
<reference evidence="10" key="1">
    <citation type="submission" date="2020-10" db="EMBL/GenBank/DDBJ databases">
        <title>Chromosome-scale genome assembly of the Allis shad, Alosa alosa.</title>
        <authorList>
            <person name="Margot Z."/>
            <person name="Christophe K."/>
            <person name="Cabau C."/>
            <person name="Louis A."/>
            <person name="Berthelot C."/>
            <person name="Parey E."/>
            <person name="Roest Crollius H."/>
            <person name="Montfort J."/>
            <person name="Robinson-Rechavi M."/>
            <person name="Bucao C."/>
            <person name="Bouchez O."/>
            <person name="Gislard M."/>
            <person name="Lluch J."/>
            <person name="Milhes M."/>
            <person name="Lampietro C."/>
            <person name="Lopez Roques C."/>
            <person name="Donnadieu C."/>
            <person name="Braasch I."/>
            <person name="Desvignes T."/>
            <person name="Postlethwait J."/>
            <person name="Bobe J."/>
            <person name="Guiguen Y."/>
        </authorList>
    </citation>
    <scope>NUCLEOTIDE SEQUENCE</scope>
    <source>
        <strain evidence="10">M-15738</strain>
        <tissue evidence="10">Blood</tissue>
    </source>
</reference>
<dbReference type="InterPro" id="IPR036961">
    <property type="entry name" value="Kinesin_motor_dom_sf"/>
</dbReference>
<feature type="compositionally biased region" description="Low complexity" evidence="8">
    <location>
        <begin position="1966"/>
        <end position="1976"/>
    </location>
</feature>
<evidence type="ECO:0000256" key="6">
    <source>
        <dbReference type="PROSITE-ProRule" id="PRU00782"/>
    </source>
</evidence>
<dbReference type="GO" id="GO:0016460">
    <property type="term" value="C:myosin II complex"/>
    <property type="evidence" value="ECO:0007669"/>
    <property type="project" value="TreeGrafter"/>
</dbReference>
<keyword evidence="5 6" id="KW-0505">Motor protein</keyword>
<dbReference type="PANTHER" id="PTHR45615">
    <property type="entry name" value="MYOSIN HEAVY CHAIN, NON-MUSCLE"/>
    <property type="match status" value="1"/>
</dbReference>